<dbReference type="Gene3D" id="3.40.50.2300">
    <property type="match status" value="1"/>
</dbReference>
<comment type="caution">
    <text evidence="5">The sequence shown here is derived from an EMBL/GenBank/DDBJ whole genome shotgun (WGS) entry which is preliminary data.</text>
</comment>
<organism evidence="5 6">
    <name type="scientific">Aeoliella straminimaris</name>
    <dbReference type="NCBI Taxonomy" id="2954799"/>
    <lineage>
        <taxon>Bacteria</taxon>
        <taxon>Pseudomonadati</taxon>
        <taxon>Planctomycetota</taxon>
        <taxon>Planctomycetia</taxon>
        <taxon>Pirellulales</taxon>
        <taxon>Lacipirellulaceae</taxon>
        <taxon>Aeoliella</taxon>
    </lineage>
</organism>
<accession>A0A9X2FJW7</accession>
<dbReference type="PANTHER" id="PTHR44591:SF14">
    <property type="entry name" value="PROTEIN PILG"/>
    <property type="match status" value="1"/>
</dbReference>
<dbReference type="InterPro" id="IPR011006">
    <property type="entry name" value="CheY-like_superfamily"/>
</dbReference>
<dbReference type="SMART" id="SM00448">
    <property type="entry name" value="REC"/>
    <property type="match status" value="1"/>
</dbReference>
<evidence type="ECO:0000256" key="1">
    <source>
        <dbReference type="ARBA" id="ARBA00022553"/>
    </source>
</evidence>
<proteinExistence type="predicted"/>
<dbReference type="PANTHER" id="PTHR44591">
    <property type="entry name" value="STRESS RESPONSE REGULATOR PROTEIN 1"/>
    <property type="match status" value="1"/>
</dbReference>
<name>A0A9X2FJW7_9BACT</name>
<protein>
    <submittedName>
        <fullName evidence="5">Response regulator</fullName>
    </submittedName>
</protein>
<evidence type="ECO:0000256" key="2">
    <source>
        <dbReference type="ARBA" id="ARBA00023012"/>
    </source>
</evidence>
<dbReference type="GO" id="GO:0000160">
    <property type="term" value="P:phosphorelay signal transduction system"/>
    <property type="evidence" value="ECO:0007669"/>
    <property type="project" value="UniProtKB-KW"/>
</dbReference>
<gene>
    <name evidence="5" type="ORF">NG895_29135</name>
</gene>
<dbReference type="AlphaFoldDB" id="A0A9X2FJW7"/>
<keyword evidence="6" id="KW-1185">Reference proteome</keyword>
<keyword evidence="2" id="KW-0902">Two-component regulatory system</keyword>
<dbReference type="InterPro" id="IPR050595">
    <property type="entry name" value="Bact_response_regulator"/>
</dbReference>
<dbReference type="EMBL" id="JAMXLR010000095">
    <property type="protein sequence ID" value="MCO6047986.1"/>
    <property type="molecule type" value="Genomic_DNA"/>
</dbReference>
<evidence type="ECO:0000259" key="4">
    <source>
        <dbReference type="PROSITE" id="PS50110"/>
    </source>
</evidence>
<dbReference type="SUPFAM" id="SSF52172">
    <property type="entry name" value="CheY-like"/>
    <property type="match status" value="1"/>
</dbReference>
<dbReference type="InterPro" id="IPR001789">
    <property type="entry name" value="Sig_transdc_resp-reg_receiver"/>
</dbReference>
<reference evidence="5" key="1">
    <citation type="submission" date="2022-06" db="EMBL/GenBank/DDBJ databases">
        <title>Aeoliella straminimaris, a novel planctomycete from sediments.</title>
        <authorList>
            <person name="Vitorino I.R."/>
            <person name="Lage O.M."/>
        </authorList>
    </citation>
    <scope>NUCLEOTIDE SEQUENCE</scope>
    <source>
        <strain evidence="5">ICT_H6.2</strain>
    </source>
</reference>
<evidence type="ECO:0000256" key="3">
    <source>
        <dbReference type="PROSITE-ProRule" id="PRU00169"/>
    </source>
</evidence>
<dbReference type="RefSeq" id="WP_252856101.1">
    <property type="nucleotide sequence ID" value="NZ_JAMXLR010000095.1"/>
</dbReference>
<dbReference type="Pfam" id="PF00072">
    <property type="entry name" value="Response_reg"/>
    <property type="match status" value="1"/>
</dbReference>
<dbReference type="PROSITE" id="PS50110">
    <property type="entry name" value="RESPONSE_REGULATORY"/>
    <property type="match status" value="1"/>
</dbReference>
<feature type="domain" description="Response regulatory" evidence="4">
    <location>
        <begin position="3"/>
        <end position="117"/>
    </location>
</feature>
<dbReference type="CDD" id="cd00156">
    <property type="entry name" value="REC"/>
    <property type="match status" value="1"/>
</dbReference>
<sequence>MAHLLIVDDDLGVSWSLAKLAERMGLAADTVSTAEEAFVRLQDGSPDLVLLDIRLPKMDGLTAMRTIHRLSGDVPIIVMSAFNDLTTIKTAYRRGAAAFLKKPFTMEEVRSLILRTLCHHPIDEQETVPPPHQRA</sequence>
<feature type="modified residue" description="4-aspartylphosphate" evidence="3">
    <location>
        <position position="52"/>
    </location>
</feature>
<evidence type="ECO:0000313" key="5">
    <source>
        <dbReference type="EMBL" id="MCO6047986.1"/>
    </source>
</evidence>
<keyword evidence="1 3" id="KW-0597">Phosphoprotein</keyword>
<dbReference type="Proteomes" id="UP001155241">
    <property type="component" value="Unassembled WGS sequence"/>
</dbReference>
<evidence type="ECO:0000313" key="6">
    <source>
        <dbReference type="Proteomes" id="UP001155241"/>
    </source>
</evidence>